<evidence type="ECO:0000256" key="2">
    <source>
        <dbReference type="ARBA" id="ARBA00022840"/>
    </source>
</evidence>
<dbReference type="AlphaFoldDB" id="E4RUP4"/>
<dbReference type="Gene3D" id="3.40.50.300">
    <property type="entry name" value="P-loop containing nucleotide triphosphate hydrolases"/>
    <property type="match status" value="1"/>
</dbReference>
<dbReference type="EMBL" id="CP002305">
    <property type="protein sequence ID" value="ADQ18780.1"/>
    <property type="molecule type" value="Genomic_DNA"/>
</dbReference>
<dbReference type="SUPFAM" id="SSF52540">
    <property type="entry name" value="P-loop containing nucleoside triphosphate hydrolases"/>
    <property type="match status" value="1"/>
</dbReference>
<reference key="1">
    <citation type="submission" date="2010-11" db="EMBL/GenBank/DDBJ databases">
        <title>The complete genome of Leadbetterella byssophila DSM 17132.</title>
        <authorList>
            <consortium name="US DOE Joint Genome Institute (JGI-PGF)"/>
            <person name="Lucas S."/>
            <person name="Copeland A."/>
            <person name="Lapidus A."/>
            <person name="Glavina del Rio T."/>
            <person name="Dalin E."/>
            <person name="Tice H."/>
            <person name="Bruce D."/>
            <person name="Goodwin L."/>
            <person name="Pitluck S."/>
            <person name="Kyrpides N."/>
            <person name="Mavromatis K."/>
            <person name="Ivanova N."/>
            <person name="Teshima H."/>
            <person name="Brettin T."/>
            <person name="Detter J.C."/>
            <person name="Han C."/>
            <person name="Tapia R."/>
            <person name="Land M."/>
            <person name="Hauser L."/>
            <person name="Markowitz V."/>
            <person name="Cheng J.-F."/>
            <person name="Hugenholtz P."/>
            <person name="Woyke T."/>
            <person name="Wu D."/>
            <person name="Tindall B."/>
            <person name="Pomrenke H.G."/>
            <person name="Brambilla E."/>
            <person name="Klenk H.-P."/>
            <person name="Eisen J.A."/>
        </authorList>
    </citation>
    <scope>NUCLEOTIDE SEQUENCE [LARGE SCALE GENOMIC DNA]</scope>
    <source>
        <strain>DSM 17132</strain>
    </source>
</reference>
<evidence type="ECO:0000256" key="4">
    <source>
        <dbReference type="SAM" id="Phobius"/>
    </source>
</evidence>
<keyword evidence="4" id="KW-1133">Transmembrane helix</keyword>
<dbReference type="InterPro" id="IPR000432">
    <property type="entry name" value="DNA_mismatch_repair_MutS_C"/>
</dbReference>
<dbReference type="KEGG" id="lby:Lbys_3119"/>
<gene>
    <name evidence="6" type="ordered locus">Lbys_3119</name>
</gene>
<evidence type="ECO:0000256" key="3">
    <source>
        <dbReference type="ARBA" id="ARBA00023125"/>
    </source>
</evidence>
<dbReference type="Pfam" id="PF00488">
    <property type="entry name" value="MutS_V"/>
    <property type="match status" value="1"/>
</dbReference>
<evidence type="ECO:0000313" key="7">
    <source>
        <dbReference type="Proteomes" id="UP000007435"/>
    </source>
</evidence>
<accession>E4RUP4</accession>
<dbReference type="GO" id="GO:0030983">
    <property type="term" value="F:mismatched DNA binding"/>
    <property type="evidence" value="ECO:0007669"/>
    <property type="project" value="InterPro"/>
</dbReference>
<name>E4RUP4_LEAB4</name>
<dbReference type="HOGENOM" id="CLU_030717_0_0_10"/>
<keyword evidence="4" id="KW-0812">Transmembrane</keyword>
<dbReference type="PANTHER" id="PTHR11361:SF99">
    <property type="entry name" value="DNA MISMATCH REPAIR PROTEIN"/>
    <property type="match status" value="1"/>
</dbReference>
<dbReference type="GO" id="GO:0005829">
    <property type="term" value="C:cytosol"/>
    <property type="evidence" value="ECO:0007669"/>
    <property type="project" value="TreeGrafter"/>
</dbReference>
<feature type="transmembrane region" description="Helical" evidence="4">
    <location>
        <begin position="227"/>
        <end position="246"/>
    </location>
</feature>
<dbReference type="SMART" id="SM00534">
    <property type="entry name" value="MUTSac"/>
    <property type="match status" value="1"/>
</dbReference>
<evidence type="ECO:0000259" key="5">
    <source>
        <dbReference type="SMART" id="SM00534"/>
    </source>
</evidence>
<feature type="domain" description="DNA mismatch repair proteins mutS family" evidence="5">
    <location>
        <begin position="428"/>
        <end position="598"/>
    </location>
</feature>
<evidence type="ECO:0000256" key="1">
    <source>
        <dbReference type="ARBA" id="ARBA00022741"/>
    </source>
</evidence>
<dbReference type="GO" id="GO:0140664">
    <property type="term" value="F:ATP-dependent DNA damage sensor activity"/>
    <property type="evidence" value="ECO:0007669"/>
    <property type="project" value="InterPro"/>
</dbReference>
<dbReference type="InterPro" id="IPR027417">
    <property type="entry name" value="P-loop_NTPase"/>
</dbReference>
<feature type="transmembrane region" description="Helical" evidence="4">
    <location>
        <begin position="73"/>
        <end position="93"/>
    </location>
</feature>
<dbReference type="eggNOG" id="COG0249">
    <property type="taxonomic scope" value="Bacteria"/>
</dbReference>
<keyword evidence="7" id="KW-1185">Reference proteome</keyword>
<organism evidence="6 7">
    <name type="scientific">Leadbetterella byssophila (strain DSM 17132 / JCM 16389 / KACC 11308 / NBRC 106382 / 4M15)</name>
    <dbReference type="NCBI Taxonomy" id="649349"/>
    <lineage>
        <taxon>Bacteria</taxon>
        <taxon>Pseudomonadati</taxon>
        <taxon>Bacteroidota</taxon>
        <taxon>Cytophagia</taxon>
        <taxon>Cytophagales</taxon>
        <taxon>Leadbetterellaceae</taxon>
        <taxon>Leadbetterella</taxon>
    </lineage>
</organism>
<dbReference type="PANTHER" id="PTHR11361">
    <property type="entry name" value="DNA MISMATCH REPAIR PROTEIN MUTS FAMILY MEMBER"/>
    <property type="match status" value="1"/>
</dbReference>
<dbReference type="InterPro" id="IPR036187">
    <property type="entry name" value="DNA_mismatch_repair_MutS_sf"/>
</dbReference>
<keyword evidence="3" id="KW-0238">DNA-binding</keyword>
<reference evidence="6 7" key="2">
    <citation type="journal article" date="2011" name="Stand. Genomic Sci.">
        <title>Complete genome sequence of Leadbetterella byssophila type strain (4M15).</title>
        <authorList>
            <person name="Abt B."/>
            <person name="Teshima H."/>
            <person name="Lucas S."/>
            <person name="Lapidus A."/>
            <person name="Del Rio T.G."/>
            <person name="Nolan M."/>
            <person name="Tice H."/>
            <person name="Cheng J.F."/>
            <person name="Pitluck S."/>
            <person name="Liolios K."/>
            <person name="Pagani I."/>
            <person name="Ivanova N."/>
            <person name="Mavromatis K."/>
            <person name="Pati A."/>
            <person name="Tapia R."/>
            <person name="Han C."/>
            <person name="Goodwin L."/>
            <person name="Chen A."/>
            <person name="Palaniappan K."/>
            <person name="Land M."/>
            <person name="Hauser L."/>
            <person name="Chang Y.J."/>
            <person name="Jeffries C.D."/>
            <person name="Rohde M."/>
            <person name="Goker M."/>
            <person name="Tindall B.J."/>
            <person name="Detter J.C."/>
            <person name="Woyke T."/>
            <person name="Bristow J."/>
            <person name="Eisen J.A."/>
            <person name="Markowitz V."/>
            <person name="Hugenholtz P."/>
            <person name="Klenk H.P."/>
            <person name="Kyrpides N.C."/>
        </authorList>
    </citation>
    <scope>NUCLEOTIDE SEQUENCE [LARGE SCALE GENOMIC DNA]</scope>
    <source>
        <strain evidence="7">DSM 17132 / JCM 16389 / KACC 11308 / NBRC 106382 / 4M15</strain>
    </source>
</reference>
<dbReference type="GO" id="GO:0006298">
    <property type="term" value="P:mismatch repair"/>
    <property type="evidence" value="ECO:0007669"/>
    <property type="project" value="InterPro"/>
</dbReference>
<dbReference type="Proteomes" id="UP000007435">
    <property type="component" value="Chromosome"/>
</dbReference>
<dbReference type="SUPFAM" id="SSF48334">
    <property type="entry name" value="DNA repair protein MutS, domain III"/>
    <property type="match status" value="1"/>
</dbReference>
<keyword evidence="2" id="KW-0067">ATP-binding</keyword>
<proteinExistence type="predicted"/>
<protein>
    <submittedName>
        <fullName evidence="6">DNA mismatch repair protein MutS domain protein</fullName>
    </submittedName>
</protein>
<sequence>MTFILKVLKSIFPTHCYYFTYSKFMIYTSRAAQLTVLIAQLEKRTTIISFFRVLFAGLSVFFFYKFLNSASSVFLGSAVVGISVFVYLVIKYYKYQEDLDQKRSEREINQQELDFINQRKFPLSPGTEYLSEAHPYTFDLDIFGQNSLFHYLNRTHTFPGEKALAGSLLQASDVVIERQNAVKELAQKLDFRQEFAGKARRFKDSKKEFEEINQWIGDTDYPEVDKIFCFIVPLIFLGTLTAFSLGLLPLRWLILSIVVNLFLTGRFLKSIQKELAETKRVGEIFNYYSGLISRIEREEFKDPLLLKYRLELSQAGVELKKVGSLFQSLYGIRFGLGALMLNSTIQYHVHVLRNLIQWKKVHASSVPKWIESMGEMEALMSLGNFAYQHPEFAYPELTDHVEIHYSDMGHPLIPDTKRVNNSISLTQKNFMILTGSNMSGKSTFLRSIGVNHVLAGAGAPVCAKSASVSILPLYVSMRQSDSLISGESYFFAEVKRLRTIMDALEQGPTLILLDEILRGTNSDDKQSGTMGVIRKVINGKALGGIATHDLEVCSMVEQYPGQLENYNFEVEIKDDQLLFDYTLRKGICQNKSATFLMKKMEII</sequence>
<dbReference type="InterPro" id="IPR045076">
    <property type="entry name" value="MutS"/>
</dbReference>
<keyword evidence="4" id="KW-0472">Membrane</keyword>
<keyword evidence="1" id="KW-0547">Nucleotide-binding</keyword>
<dbReference type="STRING" id="649349.Lbys_3119"/>
<feature type="transmembrane region" description="Helical" evidence="4">
    <location>
        <begin position="47"/>
        <end position="67"/>
    </location>
</feature>
<dbReference type="GO" id="GO:0005524">
    <property type="term" value="F:ATP binding"/>
    <property type="evidence" value="ECO:0007669"/>
    <property type="project" value="UniProtKB-KW"/>
</dbReference>
<dbReference type="Gene3D" id="1.10.1420.10">
    <property type="match status" value="1"/>
</dbReference>
<evidence type="ECO:0000313" key="6">
    <source>
        <dbReference type="EMBL" id="ADQ18780.1"/>
    </source>
</evidence>